<dbReference type="AlphaFoldDB" id="A0A5J4TZQ0"/>
<feature type="domain" description="Ketosynthase family 3 (KS3)" evidence="4">
    <location>
        <begin position="1"/>
        <end position="173"/>
    </location>
</feature>
<dbReference type="EMBL" id="SNRW01022914">
    <property type="protein sequence ID" value="KAA6363439.1"/>
    <property type="molecule type" value="Genomic_DNA"/>
</dbReference>
<keyword evidence="1" id="KW-0596">Phosphopantetheine</keyword>
<proteinExistence type="predicted"/>
<dbReference type="InterPro" id="IPR018201">
    <property type="entry name" value="Ketoacyl_synth_AS"/>
</dbReference>
<accession>A0A5J4TZQ0</accession>
<gene>
    <name evidence="5" type="ORF">EZS28_041034</name>
</gene>
<dbReference type="PROSITE" id="PS52004">
    <property type="entry name" value="KS3_2"/>
    <property type="match status" value="1"/>
</dbReference>
<evidence type="ECO:0000256" key="2">
    <source>
        <dbReference type="ARBA" id="ARBA00022553"/>
    </source>
</evidence>
<dbReference type="SUPFAM" id="SSF53901">
    <property type="entry name" value="Thiolase-like"/>
    <property type="match status" value="1"/>
</dbReference>
<dbReference type="Gene3D" id="3.40.47.10">
    <property type="match status" value="2"/>
</dbReference>
<feature type="non-terminal residue" evidence="5">
    <location>
        <position position="173"/>
    </location>
</feature>
<dbReference type="PANTHER" id="PTHR43775:SF37">
    <property type="entry name" value="SI:DKEY-61P9.11"/>
    <property type="match status" value="1"/>
</dbReference>
<organism evidence="5 6">
    <name type="scientific">Streblomastix strix</name>
    <dbReference type="NCBI Taxonomy" id="222440"/>
    <lineage>
        <taxon>Eukaryota</taxon>
        <taxon>Metamonada</taxon>
        <taxon>Preaxostyla</taxon>
        <taxon>Oxymonadida</taxon>
        <taxon>Streblomastigidae</taxon>
        <taxon>Streblomastix</taxon>
    </lineage>
</organism>
<keyword evidence="2" id="KW-0597">Phosphoprotein</keyword>
<name>A0A5J4TZQ0_9EUKA</name>
<sequence>MIYSKGRRLKGYENDKFEQQLFYFLPHKFKLLDSHQRLSFEVAYETFEDVSITLPEMNGSRTGVFVGISATDYSHLQFPDINTIDAHTQTGISTSIVANRLSYFYNLLGPSFIVDTACSSALVALNCACQSIRSGESSSTFCDGLYKAFDASANGYVRSEGAGILLLKPLSNA</sequence>
<evidence type="ECO:0000259" key="4">
    <source>
        <dbReference type="PROSITE" id="PS52004"/>
    </source>
</evidence>
<dbReference type="CDD" id="cd00833">
    <property type="entry name" value="PKS"/>
    <property type="match status" value="1"/>
</dbReference>
<dbReference type="SMART" id="SM00825">
    <property type="entry name" value="PKS_KS"/>
    <property type="match status" value="1"/>
</dbReference>
<dbReference type="GO" id="GO:0004312">
    <property type="term" value="F:fatty acid synthase activity"/>
    <property type="evidence" value="ECO:0007669"/>
    <property type="project" value="TreeGrafter"/>
</dbReference>
<dbReference type="OrthoDB" id="329835at2759"/>
<evidence type="ECO:0000256" key="1">
    <source>
        <dbReference type="ARBA" id="ARBA00022450"/>
    </source>
</evidence>
<dbReference type="GO" id="GO:0004315">
    <property type="term" value="F:3-oxoacyl-[acyl-carrier-protein] synthase activity"/>
    <property type="evidence" value="ECO:0007669"/>
    <property type="project" value="InterPro"/>
</dbReference>
<evidence type="ECO:0000313" key="5">
    <source>
        <dbReference type="EMBL" id="KAA6363439.1"/>
    </source>
</evidence>
<dbReference type="InterPro" id="IPR050091">
    <property type="entry name" value="PKS_NRPS_Biosynth_Enz"/>
</dbReference>
<evidence type="ECO:0000256" key="3">
    <source>
        <dbReference type="ARBA" id="ARBA00022679"/>
    </source>
</evidence>
<comment type="caution">
    <text evidence="5">The sequence shown here is derived from an EMBL/GenBank/DDBJ whole genome shotgun (WGS) entry which is preliminary data.</text>
</comment>
<dbReference type="InterPro" id="IPR016039">
    <property type="entry name" value="Thiolase-like"/>
</dbReference>
<dbReference type="InterPro" id="IPR014030">
    <property type="entry name" value="Ketoacyl_synth_N"/>
</dbReference>
<dbReference type="PROSITE" id="PS00606">
    <property type="entry name" value="KS3_1"/>
    <property type="match status" value="1"/>
</dbReference>
<dbReference type="GO" id="GO:0006633">
    <property type="term" value="P:fatty acid biosynthetic process"/>
    <property type="evidence" value="ECO:0007669"/>
    <property type="project" value="InterPro"/>
</dbReference>
<reference evidence="5 6" key="1">
    <citation type="submission" date="2019-03" db="EMBL/GenBank/DDBJ databases">
        <title>Single cell metagenomics reveals metabolic interactions within the superorganism composed of flagellate Streblomastix strix and complex community of Bacteroidetes bacteria on its surface.</title>
        <authorList>
            <person name="Treitli S.C."/>
            <person name="Kolisko M."/>
            <person name="Husnik F."/>
            <person name="Keeling P."/>
            <person name="Hampl V."/>
        </authorList>
    </citation>
    <scope>NUCLEOTIDE SEQUENCE [LARGE SCALE GENOMIC DNA]</scope>
    <source>
        <strain evidence="5">ST1C</strain>
    </source>
</reference>
<protein>
    <submittedName>
        <fullName evidence="5">Putative type I polyketide synthase</fullName>
    </submittedName>
</protein>
<dbReference type="PANTHER" id="PTHR43775">
    <property type="entry name" value="FATTY ACID SYNTHASE"/>
    <property type="match status" value="1"/>
</dbReference>
<dbReference type="Pfam" id="PF00109">
    <property type="entry name" value="ketoacyl-synt"/>
    <property type="match status" value="2"/>
</dbReference>
<dbReference type="InterPro" id="IPR020841">
    <property type="entry name" value="PKS_Beta-ketoAc_synthase_dom"/>
</dbReference>
<keyword evidence="3" id="KW-0808">Transferase</keyword>
<evidence type="ECO:0000313" key="6">
    <source>
        <dbReference type="Proteomes" id="UP000324800"/>
    </source>
</evidence>
<dbReference type="Proteomes" id="UP000324800">
    <property type="component" value="Unassembled WGS sequence"/>
</dbReference>